<comment type="caution">
    <text evidence="1">The sequence shown here is derived from an EMBL/GenBank/DDBJ whole genome shotgun (WGS) entry which is preliminary data.</text>
</comment>
<dbReference type="Proteomes" id="UP000271624">
    <property type="component" value="Unassembled WGS sequence"/>
</dbReference>
<dbReference type="AlphaFoldDB" id="A0A3S1AB50"/>
<reference evidence="1" key="1">
    <citation type="submission" date="2018-12" db="EMBL/GenBank/DDBJ databases">
        <authorList>
            <person name="Will S."/>
            <person name="Neumann-Schaal M."/>
            <person name="Henke P."/>
        </authorList>
    </citation>
    <scope>NUCLEOTIDE SEQUENCE</scope>
    <source>
        <strain evidence="1">PCC 7102</strain>
    </source>
</reference>
<dbReference type="SUPFAM" id="SSF47413">
    <property type="entry name" value="lambda repressor-like DNA-binding domains"/>
    <property type="match status" value="1"/>
</dbReference>
<dbReference type="OrthoDB" id="488023at2"/>
<dbReference type="EMBL" id="RSCL01000032">
    <property type="protein sequence ID" value="RUS97474.1"/>
    <property type="molecule type" value="Genomic_DNA"/>
</dbReference>
<protein>
    <submittedName>
        <fullName evidence="1">Uncharacterized protein</fullName>
    </submittedName>
</protein>
<organism evidence="1 2">
    <name type="scientific">Dulcicalothrix desertica PCC 7102</name>
    <dbReference type="NCBI Taxonomy" id="232991"/>
    <lineage>
        <taxon>Bacteria</taxon>
        <taxon>Bacillati</taxon>
        <taxon>Cyanobacteriota</taxon>
        <taxon>Cyanophyceae</taxon>
        <taxon>Nostocales</taxon>
        <taxon>Calotrichaceae</taxon>
        <taxon>Dulcicalothrix</taxon>
    </lineage>
</organism>
<proteinExistence type="predicted"/>
<evidence type="ECO:0000313" key="2">
    <source>
        <dbReference type="Proteomes" id="UP000271624"/>
    </source>
</evidence>
<dbReference type="InterPro" id="IPR001387">
    <property type="entry name" value="Cro/C1-type_HTH"/>
</dbReference>
<dbReference type="RefSeq" id="WP_127086447.1">
    <property type="nucleotide sequence ID" value="NZ_RSCL01000032.1"/>
</dbReference>
<name>A0A3S1AB50_9CYAN</name>
<evidence type="ECO:0000313" key="1">
    <source>
        <dbReference type="EMBL" id="RUS97474.1"/>
    </source>
</evidence>
<dbReference type="GO" id="GO:0003677">
    <property type="term" value="F:DNA binding"/>
    <property type="evidence" value="ECO:0007669"/>
    <property type="project" value="InterPro"/>
</dbReference>
<reference evidence="1" key="2">
    <citation type="journal article" date="2019" name="Genome Biol. Evol.">
        <title>Day and night: Metabolic profiles and evolutionary relationships of six axenic non-marine cyanobacteria.</title>
        <authorList>
            <person name="Will S.E."/>
            <person name="Henke P."/>
            <person name="Boedeker C."/>
            <person name="Huang S."/>
            <person name="Brinkmann H."/>
            <person name="Rohde M."/>
            <person name="Jarek M."/>
            <person name="Friedl T."/>
            <person name="Seufert S."/>
            <person name="Schumacher M."/>
            <person name="Overmann J."/>
            <person name="Neumann-Schaal M."/>
            <person name="Petersen J."/>
        </authorList>
    </citation>
    <scope>NUCLEOTIDE SEQUENCE [LARGE SCALE GENOMIC DNA]</scope>
    <source>
        <strain evidence="1">PCC 7102</strain>
    </source>
</reference>
<sequence>MLIHKCFDETLKKYRITGAVLSRHVGVSPSHVSQFRNGKGGAVSHTTLEQMLEALEELAPGSRLYFCLLLAGKNPVDFLASSQNPDLRELVVSATPAEKAEILNTIANWVVNSKDEPIKNKVELELAG</sequence>
<keyword evidence="2" id="KW-1185">Reference proteome</keyword>
<accession>A0A3S1AB50</accession>
<dbReference type="Gene3D" id="1.10.260.40">
    <property type="entry name" value="lambda repressor-like DNA-binding domains"/>
    <property type="match status" value="1"/>
</dbReference>
<dbReference type="CDD" id="cd00093">
    <property type="entry name" value="HTH_XRE"/>
    <property type="match status" value="1"/>
</dbReference>
<gene>
    <name evidence="1" type="ORF">DSM106972_084220</name>
</gene>
<dbReference type="InterPro" id="IPR010982">
    <property type="entry name" value="Lambda_DNA-bd_dom_sf"/>
</dbReference>